<feature type="signal peptide" evidence="2">
    <location>
        <begin position="1"/>
        <end position="25"/>
    </location>
</feature>
<dbReference type="eggNOG" id="ENOG5033T56">
    <property type="taxonomic scope" value="Bacteria"/>
</dbReference>
<keyword evidence="4" id="KW-1185">Reference proteome</keyword>
<dbReference type="InParanoid" id="A9WCX8"/>
<evidence type="ECO:0000256" key="2">
    <source>
        <dbReference type="SAM" id="SignalP"/>
    </source>
</evidence>
<dbReference type="HOGENOM" id="CLU_920399_0_0_0"/>
<dbReference type="PROSITE" id="PS51257">
    <property type="entry name" value="PROKAR_LIPOPROTEIN"/>
    <property type="match status" value="1"/>
</dbReference>
<dbReference type="STRING" id="324602.Caur_0296"/>
<evidence type="ECO:0000256" key="1">
    <source>
        <dbReference type="SAM" id="MobiDB-lite"/>
    </source>
</evidence>
<organism evidence="3 4">
    <name type="scientific">Chloroflexus aurantiacus (strain ATCC 29366 / DSM 635 / J-10-fl)</name>
    <dbReference type="NCBI Taxonomy" id="324602"/>
    <lineage>
        <taxon>Bacteria</taxon>
        <taxon>Bacillati</taxon>
        <taxon>Chloroflexota</taxon>
        <taxon>Chloroflexia</taxon>
        <taxon>Chloroflexales</taxon>
        <taxon>Chloroflexineae</taxon>
        <taxon>Chloroflexaceae</taxon>
        <taxon>Chloroflexus</taxon>
    </lineage>
</organism>
<dbReference type="RefSeq" id="WP_012256203.1">
    <property type="nucleotide sequence ID" value="NC_010175.1"/>
</dbReference>
<dbReference type="EMBL" id="CP000909">
    <property type="protein sequence ID" value="ABY33547.1"/>
    <property type="molecule type" value="Genomic_DNA"/>
</dbReference>
<evidence type="ECO:0000313" key="4">
    <source>
        <dbReference type="Proteomes" id="UP000002008"/>
    </source>
</evidence>
<dbReference type="AlphaFoldDB" id="A9WCX8"/>
<dbReference type="Gene3D" id="2.40.360.20">
    <property type="match status" value="1"/>
</dbReference>
<dbReference type="EnsemblBacteria" id="ABY33547">
    <property type="protein sequence ID" value="ABY33547"/>
    <property type="gene ID" value="Caur_0296"/>
</dbReference>
<gene>
    <name evidence="3" type="ordered locus">Caur_0296</name>
</gene>
<sequence>MPITRFVLIAVILALSACSSGGSSTVEPSPVAVNPTPTVQPSPVAENPTPTVQPSPVAANPSPTVQPSPVVENPTPTVQPSPVAENPTAPVPPVAAAGQCQNPYYPVVQGATWQYQISGASSDTFVRTITQVREDGFDDQDVFSSGATRQGSWQCQQGNLIGLSAGSNPSVALSDQMNFTFTVESNTGISFPADPQPGAEWTQTIVYGGQSDIGGTTVALRNTMQLSCKAIGVERVSVPVGNLEALRVDCTTRFDISFAGATALSTTTTGSAWYASGVGLVKSRDSSDTGVTEIVLLSYSIP</sequence>
<dbReference type="PATRIC" id="fig|324602.8.peg.346"/>
<feature type="region of interest" description="Disordered" evidence="1">
    <location>
        <begin position="21"/>
        <end position="90"/>
    </location>
</feature>
<reference evidence="4" key="1">
    <citation type="journal article" date="2011" name="BMC Genomics">
        <title>Complete genome sequence of the filamentous anoxygenic phototrophic bacterium Chloroflexus aurantiacus.</title>
        <authorList>
            <person name="Tang K.H."/>
            <person name="Barry K."/>
            <person name="Chertkov O."/>
            <person name="Dalin E."/>
            <person name="Han C.S."/>
            <person name="Hauser L.J."/>
            <person name="Honchak B.M."/>
            <person name="Karbach L.E."/>
            <person name="Land M.L."/>
            <person name="Lapidus A."/>
            <person name="Larimer F.W."/>
            <person name="Mikhailova N."/>
            <person name="Pitluck S."/>
            <person name="Pierson B.K."/>
            <person name="Blankenship R.E."/>
        </authorList>
    </citation>
    <scope>NUCLEOTIDE SEQUENCE [LARGE SCALE GENOMIC DNA]</scope>
    <source>
        <strain evidence="4">ATCC 29366 / DSM 635 / J-10-fl</strain>
    </source>
</reference>
<feature type="chain" id="PRO_5002743914" evidence="2">
    <location>
        <begin position="26"/>
        <end position="302"/>
    </location>
</feature>
<proteinExistence type="predicted"/>
<evidence type="ECO:0000313" key="3">
    <source>
        <dbReference type="EMBL" id="ABY33547.1"/>
    </source>
</evidence>
<accession>A9WCX8</accession>
<keyword evidence="2" id="KW-0732">Signal</keyword>
<name>A9WCX8_CHLAA</name>
<dbReference type="KEGG" id="cau:Caur_0296"/>
<protein>
    <submittedName>
        <fullName evidence="3">Uncharacterized protein</fullName>
    </submittedName>
</protein>
<dbReference type="Proteomes" id="UP000002008">
    <property type="component" value="Chromosome"/>
</dbReference>